<accession>A0A9D4NU87</accession>
<reference evidence="3" key="2">
    <citation type="journal article" date="2021" name="World Allergy Organ. J.">
        <title>Chromosome-level assembly of Dermatophagoides farinae genome and transcriptome reveals two novel allergens Der f 37 and Der f 39.</title>
        <authorList>
            <person name="Chen J."/>
            <person name="Cai Z."/>
            <person name="Fan D."/>
            <person name="Hu J."/>
            <person name="Hou Y."/>
            <person name="He Y."/>
            <person name="Zhang Z."/>
            <person name="Zhao Z."/>
            <person name="Gao P."/>
            <person name="Hu W."/>
            <person name="Sun J."/>
            <person name="Li J."/>
            <person name="Ji K."/>
        </authorList>
    </citation>
    <scope>NUCLEOTIDE SEQUENCE</scope>
    <source>
        <strain evidence="3">JKM2019</strain>
    </source>
</reference>
<keyword evidence="2" id="KW-0472">Membrane</keyword>
<comment type="caution">
    <text evidence="3">The sequence shown here is derived from an EMBL/GenBank/DDBJ whole genome shotgun (WGS) entry which is preliminary data.</text>
</comment>
<evidence type="ECO:0000256" key="1">
    <source>
        <dbReference type="SAM" id="MobiDB-lite"/>
    </source>
</evidence>
<dbReference type="EMBL" id="SDOV01000007">
    <property type="protein sequence ID" value="KAH7638448.1"/>
    <property type="molecule type" value="Genomic_DNA"/>
</dbReference>
<evidence type="ECO:0000313" key="3">
    <source>
        <dbReference type="EMBL" id="KAH7638448.1"/>
    </source>
</evidence>
<sequence>MVKYFHHKNLDHLNGRVKINHLEISNQHMIHHLQYFVRLSITAFLFIIYYLNMKDLQLRSPTIRTPLLKIDNGHLQPKSPPSLTVSPLSLNQSRSFSS</sequence>
<reference evidence="3" key="1">
    <citation type="submission" date="2020-06" db="EMBL/GenBank/DDBJ databases">
        <authorList>
            <person name="Ji K."/>
            <person name="Li J."/>
        </authorList>
    </citation>
    <scope>NUCLEOTIDE SEQUENCE</scope>
    <source>
        <strain evidence="3">JKM2019</strain>
        <tissue evidence="3">Whole body</tissue>
    </source>
</reference>
<protein>
    <recommendedName>
        <fullName evidence="4">Transmembrane protein</fullName>
    </recommendedName>
</protein>
<name>A0A9D4NU87_DERFA</name>
<gene>
    <name evidence="3" type="ORF">HUG17_2481</name>
</gene>
<feature type="transmembrane region" description="Helical" evidence="2">
    <location>
        <begin position="35"/>
        <end position="52"/>
    </location>
</feature>
<keyword evidence="2" id="KW-0812">Transmembrane</keyword>
<dbReference type="Proteomes" id="UP000828236">
    <property type="component" value="Unassembled WGS sequence"/>
</dbReference>
<organism evidence="3">
    <name type="scientific">Dermatophagoides farinae</name>
    <name type="common">American house dust mite</name>
    <dbReference type="NCBI Taxonomy" id="6954"/>
    <lineage>
        <taxon>Eukaryota</taxon>
        <taxon>Metazoa</taxon>
        <taxon>Ecdysozoa</taxon>
        <taxon>Arthropoda</taxon>
        <taxon>Chelicerata</taxon>
        <taxon>Arachnida</taxon>
        <taxon>Acari</taxon>
        <taxon>Acariformes</taxon>
        <taxon>Sarcoptiformes</taxon>
        <taxon>Astigmata</taxon>
        <taxon>Psoroptidia</taxon>
        <taxon>Analgoidea</taxon>
        <taxon>Pyroglyphidae</taxon>
        <taxon>Dermatophagoidinae</taxon>
        <taxon>Dermatophagoides</taxon>
    </lineage>
</organism>
<proteinExistence type="predicted"/>
<evidence type="ECO:0000256" key="2">
    <source>
        <dbReference type="SAM" id="Phobius"/>
    </source>
</evidence>
<dbReference type="AlphaFoldDB" id="A0A9D4NU87"/>
<keyword evidence="2" id="KW-1133">Transmembrane helix</keyword>
<feature type="compositionally biased region" description="Low complexity" evidence="1">
    <location>
        <begin position="81"/>
        <end position="90"/>
    </location>
</feature>
<evidence type="ECO:0008006" key="4">
    <source>
        <dbReference type="Google" id="ProtNLM"/>
    </source>
</evidence>
<feature type="region of interest" description="Disordered" evidence="1">
    <location>
        <begin position="74"/>
        <end position="98"/>
    </location>
</feature>